<dbReference type="KEGG" id="avu:BK816_03510"/>
<proteinExistence type="predicted"/>
<reference evidence="1 2" key="1">
    <citation type="submission" date="2016-10" db="EMBL/GenBank/DDBJ databases">
        <title>Actinomyces aegypiusis sp. nov., isolated from the Aegypius monachus in Qinghai Tibet Plateau China.</title>
        <authorList>
            <person name="Wang Y."/>
        </authorList>
    </citation>
    <scope>NUCLEOTIDE SEQUENCE [LARGE SCALE GENOMIC DNA]</scope>
    <source>
        <strain evidence="1 2">VUL4_3</strain>
    </source>
</reference>
<dbReference type="EMBL" id="CP017812">
    <property type="protein sequence ID" value="AOZ72476.1"/>
    <property type="molecule type" value="Genomic_DNA"/>
</dbReference>
<name>A0A1D9MJL5_9ACTO</name>
<accession>A0A1D9MJL5</accession>
<dbReference type="OrthoDB" id="3253180at2"/>
<dbReference type="RefSeq" id="WP_071163942.1">
    <property type="nucleotide sequence ID" value="NZ_CP017812.1"/>
</dbReference>
<dbReference type="AlphaFoldDB" id="A0A1D9MJL5"/>
<organism evidence="1 2">
    <name type="scientific">Boudabousia tangfeifanii</name>
    <dbReference type="NCBI Taxonomy" id="1912795"/>
    <lineage>
        <taxon>Bacteria</taxon>
        <taxon>Bacillati</taxon>
        <taxon>Actinomycetota</taxon>
        <taxon>Actinomycetes</taxon>
        <taxon>Actinomycetales</taxon>
        <taxon>Actinomycetaceae</taxon>
        <taxon>Boudabousia</taxon>
    </lineage>
</organism>
<dbReference type="InterPro" id="IPR054206">
    <property type="entry name" value="DUF6912"/>
</dbReference>
<dbReference type="Pfam" id="PF21853">
    <property type="entry name" value="DUF6912"/>
    <property type="match status" value="1"/>
</dbReference>
<dbReference type="Proteomes" id="UP000176288">
    <property type="component" value="Chromosome"/>
</dbReference>
<dbReference type="STRING" id="1912795.BK816_03510"/>
<evidence type="ECO:0000313" key="2">
    <source>
        <dbReference type="Proteomes" id="UP000176288"/>
    </source>
</evidence>
<protein>
    <submittedName>
        <fullName evidence="1">Uncharacterized protein</fullName>
    </submittedName>
</protein>
<keyword evidence="2" id="KW-1185">Reference proteome</keyword>
<evidence type="ECO:0000313" key="1">
    <source>
        <dbReference type="EMBL" id="AOZ72476.1"/>
    </source>
</evidence>
<sequence>MRIYIPVAPQDLAADAVNAKLVFALTPKLLELADEIGYNESEAEELAATYAAQASAEFDENAAIGRRIVLAASTEEAKLRNLDKEGYASAETDLSLPWKKIDAILMDLPGVETLVKRLHEADEDAWDELAELSLAWFDPSERTALQTELGLN</sequence>
<gene>
    <name evidence="1" type="ORF">BK816_03510</name>
</gene>